<evidence type="ECO:0000256" key="4">
    <source>
        <dbReference type="SAM" id="Phobius"/>
    </source>
</evidence>
<keyword evidence="4" id="KW-0472">Membrane</keyword>
<dbReference type="InterPro" id="IPR005294">
    <property type="entry name" value="ATP_synth_F1_asu"/>
</dbReference>
<name>A0AAE1RTA8_9SOLA</name>
<accession>A0AAE1RTA8</accession>
<dbReference type="SUPFAM" id="SSF50615">
    <property type="entry name" value="N-terminal domain of alpha and beta subunits of F1 ATP synthase"/>
    <property type="match status" value="1"/>
</dbReference>
<comment type="caution">
    <text evidence="6">The sequence shown here is derived from an EMBL/GenBank/DDBJ whole genome shotgun (WGS) entry which is preliminary data.</text>
</comment>
<evidence type="ECO:0000259" key="5">
    <source>
        <dbReference type="Pfam" id="PF02874"/>
    </source>
</evidence>
<comment type="similarity">
    <text evidence="1">Belongs to the ATPase alpha/beta chains family.</text>
</comment>
<evidence type="ECO:0000256" key="1">
    <source>
        <dbReference type="ARBA" id="ARBA00008936"/>
    </source>
</evidence>
<organism evidence="6 7">
    <name type="scientific">Anisodus tanguticus</name>
    <dbReference type="NCBI Taxonomy" id="243964"/>
    <lineage>
        <taxon>Eukaryota</taxon>
        <taxon>Viridiplantae</taxon>
        <taxon>Streptophyta</taxon>
        <taxon>Embryophyta</taxon>
        <taxon>Tracheophyta</taxon>
        <taxon>Spermatophyta</taxon>
        <taxon>Magnoliopsida</taxon>
        <taxon>eudicotyledons</taxon>
        <taxon>Gunneridae</taxon>
        <taxon>Pentapetalae</taxon>
        <taxon>asterids</taxon>
        <taxon>lamiids</taxon>
        <taxon>Solanales</taxon>
        <taxon>Solanaceae</taxon>
        <taxon>Solanoideae</taxon>
        <taxon>Hyoscyameae</taxon>
        <taxon>Anisodus</taxon>
    </lineage>
</organism>
<feature type="domain" description="ATPase F1/V1/A1 complex alpha/beta subunit N-terminal" evidence="5">
    <location>
        <begin position="2"/>
        <end position="38"/>
    </location>
</feature>
<dbReference type="AlphaFoldDB" id="A0AAE1RTA8"/>
<gene>
    <name evidence="6" type="ORF">RND71_025583</name>
</gene>
<dbReference type="InterPro" id="IPR036121">
    <property type="entry name" value="ATPase_F1/V1/A1_a/bsu_N_sf"/>
</dbReference>
<evidence type="ECO:0000256" key="3">
    <source>
        <dbReference type="ARBA" id="ARBA00022781"/>
    </source>
</evidence>
<dbReference type="InterPro" id="IPR023366">
    <property type="entry name" value="ATP_synth_asu-like_sf"/>
</dbReference>
<keyword evidence="7" id="KW-1185">Reference proteome</keyword>
<dbReference type="GO" id="GO:0045259">
    <property type="term" value="C:proton-transporting ATP synthase complex"/>
    <property type="evidence" value="ECO:0007669"/>
    <property type="project" value="InterPro"/>
</dbReference>
<dbReference type="InterPro" id="IPR004100">
    <property type="entry name" value="ATPase_F1/V1/A1_a/bsu_N"/>
</dbReference>
<dbReference type="EMBL" id="JAVYJV010000013">
    <property type="protein sequence ID" value="KAK4356612.1"/>
    <property type="molecule type" value="Genomic_DNA"/>
</dbReference>
<keyword evidence="4" id="KW-0812">Transmembrane</keyword>
<keyword evidence="2" id="KW-0813">Transport</keyword>
<proteinExistence type="inferred from homology"/>
<feature type="transmembrane region" description="Helical" evidence="4">
    <location>
        <begin position="84"/>
        <end position="102"/>
    </location>
</feature>
<dbReference type="Proteomes" id="UP001291623">
    <property type="component" value="Unassembled WGS sequence"/>
</dbReference>
<sequence length="162" mass="17730">MVEFASGVKRIALNLENENVRIVVFGNDTAIKEGDLVKAHWINCGCSYGKGYAGACDRCFEQYETPMLAFSLGGRTLSFSLRGLGYSGVLALAIAFIVNGMLTTDGASFIRDWMMPDGANPGPSRSSSWTEALLGWRACHLDLSVNQPEPNYRSMLLPLRDQ</sequence>
<dbReference type="PANTHER" id="PTHR48082:SF2">
    <property type="entry name" value="ATP SYNTHASE SUBUNIT ALPHA, MITOCHONDRIAL"/>
    <property type="match status" value="1"/>
</dbReference>
<keyword evidence="4" id="KW-1133">Transmembrane helix</keyword>
<dbReference type="GO" id="GO:0043531">
    <property type="term" value="F:ADP binding"/>
    <property type="evidence" value="ECO:0007669"/>
    <property type="project" value="TreeGrafter"/>
</dbReference>
<evidence type="ECO:0000313" key="7">
    <source>
        <dbReference type="Proteomes" id="UP001291623"/>
    </source>
</evidence>
<evidence type="ECO:0000256" key="2">
    <source>
        <dbReference type="ARBA" id="ARBA00022448"/>
    </source>
</evidence>
<keyword evidence="3" id="KW-0375">Hydrogen ion transport</keyword>
<dbReference type="Pfam" id="PF02874">
    <property type="entry name" value="ATP-synt_ab_N"/>
    <property type="match status" value="1"/>
</dbReference>
<protein>
    <recommendedName>
        <fullName evidence="5">ATPase F1/V1/A1 complex alpha/beta subunit N-terminal domain-containing protein</fullName>
    </recommendedName>
</protein>
<dbReference type="GO" id="GO:0005524">
    <property type="term" value="F:ATP binding"/>
    <property type="evidence" value="ECO:0007669"/>
    <property type="project" value="UniProtKB-KW"/>
</dbReference>
<dbReference type="PANTHER" id="PTHR48082">
    <property type="entry name" value="ATP SYNTHASE SUBUNIT ALPHA, MITOCHONDRIAL"/>
    <property type="match status" value="1"/>
</dbReference>
<dbReference type="Gene3D" id="2.40.30.20">
    <property type="match status" value="1"/>
</dbReference>
<dbReference type="GO" id="GO:0046933">
    <property type="term" value="F:proton-transporting ATP synthase activity, rotational mechanism"/>
    <property type="evidence" value="ECO:0007669"/>
    <property type="project" value="InterPro"/>
</dbReference>
<reference evidence="6" key="1">
    <citation type="submission" date="2023-12" db="EMBL/GenBank/DDBJ databases">
        <title>Genome assembly of Anisodus tanguticus.</title>
        <authorList>
            <person name="Wang Y.-J."/>
        </authorList>
    </citation>
    <scope>NUCLEOTIDE SEQUENCE</scope>
    <source>
        <strain evidence="6">KB-2021</strain>
        <tissue evidence="6">Leaf</tissue>
    </source>
</reference>
<keyword evidence="3" id="KW-0406">Ion transport</keyword>
<evidence type="ECO:0000313" key="6">
    <source>
        <dbReference type="EMBL" id="KAK4356612.1"/>
    </source>
</evidence>